<feature type="compositionally biased region" description="Polar residues" evidence="1">
    <location>
        <begin position="81"/>
        <end position="93"/>
    </location>
</feature>
<comment type="caution">
    <text evidence="2">The sequence shown here is derived from an EMBL/GenBank/DDBJ whole genome shotgun (WGS) entry which is preliminary data.</text>
</comment>
<evidence type="ECO:0000256" key="1">
    <source>
        <dbReference type="SAM" id="MobiDB-lite"/>
    </source>
</evidence>
<dbReference type="EMBL" id="JAQQWM010000004">
    <property type="protein sequence ID" value="KAK8068580.1"/>
    <property type="molecule type" value="Genomic_DNA"/>
</dbReference>
<proteinExistence type="predicted"/>
<gene>
    <name evidence="2" type="ORF">PG996_007692</name>
</gene>
<evidence type="ECO:0000313" key="3">
    <source>
        <dbReference type="Proteomes" id="UP001446871"/>
    </source>
</evidence>
<keyword evidence="3" id="KW-1185">Reference proteome</keyword>
<evidence type="ECO:0000313" key="2">
    <source>
        <dbReference type="EMBL" id="KAK8068580.1"/>
    </source>
</evidence>
<protein>
    <submittedName>
        <fullName evidence="2">Uncharacterized protein</fullName>
    </submittedName>
</protein>
<feature type="compositionally biased region" description="Polar residues" evidence="1">
    <location>
        <begin position="1"/>
        <end position="15"/>
    </location>
</feature>
<feature type="region of interest" description="Disordered" evidence="1">
    <location>
        <begin position="1"/>
        <end position="96"/>
    </location>
</feature>
<sequence>MSPHNTVPTSSNQDNVARDIGPHGAVKLNSGSSKQGKHRGGHAKDNGAILDPPSSSNKPSKKSKPKRLPIPHLSSPGGTHASPTMASGSSFTPYQALPYGHVDNGVAYTSSHHAYGPVSQAGDDPAAADACLPMDRWFNESRQDEPFHAFNLDNSSYSNDAAVQDSYPMSRWLDQTRQDEPFSVFSMANGSYADNAAAEADFDPMWTGCADGEEGDI</sequence>
<dbReference type="Proteomes" id="UP001446871">
    <property type="component" value="Unassembled WGS sequence"/>
</dbReference>
<feature type="compositionally biased region" description="Basic residues" evidence="1">
    <location>
        <begin position="59"/>
        <end position="69"/>
    </location>
</feature>
<name>A0ABR1VBK9_9PEZI</name>
<organism evidence="2 3">
    <name type="scientific">Apiospora saccharicola</name>
    <dbReference type="NCBI Taxonomy" id="335842"/>
    <lineage>
        <taxon>Eukaryota</taxon>
        <taxon>Fungi</taxon>
        <taxon>Dikarya</taxon>
        <taxon>Ascomycota</taxon>
        <taxon>Pezizomycotina</taxon>
        <taxon>Sordariomycetes</taxon>
        <taxon>Xylariomycetidae</taxon>
        <taxon>Amphisphaeriales</taxon>
        <taxon>Apiosporaceae</taxon>
        <taxon>Apiospora</taxon>
    </lineage>
</organism>
<accession>A0ABR1VBK9</accession>
<reference evidence="2 3" key="1">
    <citation type="submission" date="2023-01" db="EMBL/GenBank/DDBJ databases">
        <title>Analysis of 21 Apiospora genomes using comparative genomics revels a genus with tremendous synthesis potential of carbohydrate active enzymes and secondary metabolites.</title>
        <authorList>
            <person name="Sorensen T."/>
        </authorList>
    </citation>
    <scope>NUCLEOTIDE SEQUENCE [LARGE SCALE GENOMIC DNA]</scope>
    <source>
        <strain evidence="2 3">CBS 83171</strain>
    </source>
</reference>